<keyword evidence="1" id="KW-1133">Transmembrane helix</keyword>
<dbReference type="NCBIfam" id="NF040535">
    <property type="entry name" value="LiaF_C_term"/>
    <property type="match status" value="1"/>
</dbReference>
<keyword evidence="1" id="KW-0472">Membrane</keyword>
<dbReference type="Pfam" id="PF24661">
    <property type="entry name" value="DUF7649"/>
    <property type="match status" value="1"/>
</dbReference>
<dbReference type="PIRSF" id="PIRSF031509">
    <property type="entry name" value="Cell_wall_LiaF/YvqF"/>
    <property type="match status" value="1"/>
</dbReference>
<dbReference type="Pfam" id="PF09922">
    <property type="entry name" value="LiaF-like_C"/>
    <property type="match status" value="1"/>
</dbReference>
<evidence type="ECO:0000259" key="2">
    <source>
        <dbReference type="Pfam" id="PF09922"/>
    </source>
</evidence>
<dbReference type="InterPro" id="IPR016975">
    <property type="entry name" value="Cell_wall_LiaF"/>
</dbReference>
<reference evidence="4 5" key="1">
    <citation type="submission" date="2019-04" db="EMBL/GenBank/DDBJ databases">
        <title>Genome sequencing of Streptococcus rubneri DSM 26920(T).</title>
        <authorList>
            <person name="Kook J.-K."/>
            <person name="Park S.-N."/>
            <person name="Lim Y.K."/>
        </authorList>
    </citation>
    <scope>NUCLEOTIDE SEQUENCE [LARGE SCALE GENOMIC DNA]</scope>
    <source>
        <strain evidence="4 5">DSM 26920</strain>
    </source>
</reference>
<evidence type="ECO:0000313" key="4">
    <source>
        <dbReference type="EMBL" id="TGN91383.1"/>
    </source>
</evidence>
<dbReference type="InterPro" id="IPR056066">
    <property type="entry name" value="DUF7649"/>
</dbReference>
<sequence>MWKIQFFIFVEAMLLTMATITILAGSVSRVILIVVLCLLLLYYYIGKQRSNFLLVASSMMLFYIIMLNPYVVAALLFAVLYGMIVAYPYFYRENEEVKIDQAEDAEIRQEKTPWMGDLHHFSKVNCQYRDINILRLAGKDTLHLDEVIVVNHDNVIVMRKMFGNTKIILPVDVELSLQVNTLYGELRLFSQPPRKLRNETISIETPNYKSSHRTVKVVLAGLVGDVEVVRG</sequence>
<dbReference type="Proteomes" id="UP000297986">
    <property type="component" value="Unassembled WGS sequence"/>
</dbReference>
<evidence type="ECO:0000313" key="5">
    <source>
        <dbReference type="Proteomes" id="UP000297986"/>
    </source>
</evidence>
<accession>A0A4Z1DSA8</accession>
<keyword evidence="5" id="KW-1185">Reference proteome</keyword>
<dbReference type="InterPro" id="IPR024425">
    <property type="entry name" value="LiaF-like_C"/>
</dbReference>
<dbReference type="AlphaFoldDB" id="A0A4Z1DSA8"/>
<dbReference type="EMBL" id="SRRP01000002">
    <property type="protein sequence ID" value="TGN91383.1"/>
    <property type="molecule type" value="Genomic_DNA"/>
</dbReference>
<dbReference type="OrthoDB" id="2351415at2"/>
<organism evidence="4 5">
    <name type="scientific">Streptococcus rubneri</name>
    <dbReference type="NCBI Taxonomy" id="1234680"/>
    <lineage>
        <taxon>Bacteria</taxon>
        <taxon>Bacillati</taxon>
        <taxon>Bacillota</taxon>
        <taxon>Bacilli</taxon>
        <taxon>Lactobacillales</taxon>
        <taxon>Streptococcaceae</taxon>
        <taxon>Streptococcus</taxon>
    </lineage>
</organism>
<keyword evidence="1" id="KW-0812">Transmembrane</keyword>
<feature type="transmembrane region" description="Helical" evidence="1">
    <location>
        <begin position="12"/>
        <end position="43"/>
    </location>
</feature>
<evidence type="ECO:0000259" key="3">
    <source>
        <dbReference type="Pfam" id="PF24661"/>
    </source>
</evidence>
<comment type="caution">
    <text evidence="4">The sequence shown here is derived from an EMBL/GenBank/DDBJ whole genome shotgun (WGS) entry which is preliminary data.</text>
</comment>
<feature type="domain" description="Cell wall-active antibiotics response LiaF-like C-terminal" evidence="2">
    <location>
        <begin position="114"/>
        <end position="228"/>
    </location>
</feature>
<name>A0A4Z1DSA8_9STRE</name>
<proteinExistence type="predicted"/>
<feature type="domain" description="DUF7649" evidence="3">
    <location>
        <begin position="1"/>
        <end position="84"/>
    </location>
</feature>
<dbReference type="RefSeq" id="WP_135783391.1">
    <property type="nucleotide sequence ID" value="NZ_JADMRL010000007.1"/>
</dbReference>
<evidence type="ECO:0000256" key="1">
    <source>
        <dbReference type="SAM" id="Phobius"/>
    </source>
</evidence>
<dbReference type="GO" id="GO:0016020">
    <property type="term" value="C:membrane"/>
    <property type="evidence" value="ECO:0007669"/>
    <property type="project" value="InterPro"/>
</dbReference>
<dbReference type="InterPro" id="IPR047793">
    <property type="entry name" value="LiaF_C"/>
</dbReference>
<gene>
    <name evidence="4" type="ORF">E5S68_09805</name>
</gene>
<protein>
    <submittedName>
        <fullName evidence="4">Transporter</fullName>
    </submittedName>
</protein>